<feature type="transmembrane region" description="Helical" evidence="1">
    <location>
        <begin position="46"/>
        <end position="79"/>
    </location>
</feature>
<protein>
    <recommendedName>
        <fullName evidence="4">Multi antimicrobial extrusion protein</fullName>
    </recommendedName>
</protein>
<gene>
    <name evidence="2" type="ORF">MtrunA17_Chr6g0483171</name>
</gene>
<keyword evidence="1" id="KW-0812">Transmembrane</keyword>
<evidence type="ECO:0008006" key="4">
    <source>
        <dbReference type="Google" id="ProtNLM"/>
    </source>
</evidence>
<evidence type="ECO:0000313" key="2">
    <source>
        <dbReference type="EMBL" id="RHN52684.1"/>
    </source>
</evidence>
<reference evidence="3" key="1">
    <citation type="journal article" date="2018" name="Nat. Plants">
        <title>Whole-genome landscape of Medicago truncatula symbiotic genes.</title>
        <authorList>
            <person name="Pecrix Y."/>
            <person name="Staton S.E."/>
            <person name="Sallet E."/>
            <person name="Lelandais-Briere C."/>
            <person name="Moreau S."/>
            <person name="Carrere S."/>
            <person name="Blein T."/>
            <person name="Jardinaud M.F."/>
            <person name="Latrasse D."/>
            <person name="Zouine M."/>
            <person name="Zahm M."/>
            <person name="Kreplak J."/>
            <person name="Mayjonade B."/>
            <person name="Satge C."/>
            <person name="Perez M."/>
            <person name="Cauet S."/>
            <person name="Marande W."/>
            <person name="Chantry-Darmon C."/>
            <person name="Lopez-Roques C."/>
            <person name="Bouchez O."/>
            <person name="Berard A."/>
            <person name="Debelle F."/>
            <person name="Munos S."/>
            <person name="Bendahmane A."/>
            <person name="Berges H."/>
            <person name="Niebel A."/>
            <person name="Buitink J."/>
            <person name="Frugier F."/>
            <person name="Benhamed M."/>
            <person name="Crespi M."/>
            <person name="Gouzy J."/>
            <person name="Gamas P."/>
        </authorList>
    </citation>
    <scope>NUCLEOTIDE SEQUENCE [LARGE SCALE GENOMIC DNA]</scope>
    <source>
        <strain evidence="3">cv. Jemalong A17</strain>
    </source>
</reference>
<dbReference type="Proteomes" id="UP000265566">
    <property type="component" value="Chromosome 6"/>
</dbReference>
<proteinExistence type="predicted"/>
<feature type="transmembrane region" description="Helical" evidence="1">
    <location>
        <begin position="91"/>
        <end position="112"/>
    </location>
</feature>
<accession>A0A396HLB4</accession>
<evidence type="ECO:0000313" key="3">
    <source>
        <dbReference type="Proteomes" id="UP000265566"/>
    </source>
</evidence>
<keyword evidence="1" id="KW-1133">Transmembrane helix</keyword>
<keyword evidence="1" id="KW-0472">Membrane</keyword>
<evidence type="ECO:0000256" key="1">
    <source>
        <dbReference type="SAM" id="Phobius"/>
    </source>
</evidence>
<dbReference type="Gramene" id="rna37382">
    <property type="protein sequence ID" value="RHN52684.1"/>
    <property type="gene ID" value="gene37382"/>
</dbReference>
<organism evidence="2 3">
    <name type="scientific">Medicago truncatula</name>
    <name type="common">Barrel medic</name>
    <name type="synonym">Medicago tribuloides</name>
    <dbReference type="NCBI Taxonomy" id="3880"/>
    <lineage>
        <taxon>Eukaryota</taxon>
        <taxon>Viridiplantae</taxon>
        <taxon>Streptophyta</taxon>
        <taxon>Embryophyta</taxon>
        <taxon>Tracheophyta</taxon>
        <taxon>Spermatophyta</taxon>
        <taxon>Magnoliopsida</taxon>
        <taxon>eudicotyledons</taxon>
        <taxon>Gunneridae</taxon>
        <taxon>Pentapetalae</taxon>
        <taxon>rosids</taxon>
        <taxon>fabids</taxon>
        <taxon>Fabales</taxon>
        <taxon>Fabaceae</taxon>
        <taxon>Papilionoideae</taxon>
        <taxon>50 kb inversion clade</taxon>
        <taxon>NPAAA clade</taxon>
        <taxon>Hologalegina</taxon>
        <taxon>IRL clade</taxon>
        <taxon>Trifolieae</taxon>
        <taxon>Medicago</taxon>
    </lineage>
</organism>
<comment type="caution">
    <text evidence="2">The sequence shown here is derived from an EMBL/GenBank/DDBJ whole genome shotgun (WGS) entry which is preliminary data.</text>
</comment>
<sequence>MKIERKEIIEEAKKQLWLAVPMVIVCIFQNLQIITLMFVGHLNQDLLLAGASLAISILNVIGFNVMVSILNFTFQFFLVMFLREYMKISWICSLHTTIMCLTVLRFISILIFV</sequence>
<dbReference type="AlphaFoldDB" id="A0A396HLB4"/>
<name>A0A396HLB4_MEDTR</name>
<feature type="transmembrane region" description="Helical" evidence="1">
    <location>
        <begin position="16"/>
        <end position="40"/>
    </location>
</feature>
<dbReference type="EMBL" id="PSQE01000006">
    <property type="protein sequence ID" value="RHN52684.1"/>
    <property type="molecule type" value="Genomic_DNA"/>
</dbReference>